<feature type="domain" description="C3H1-type" evidence="5">
    <location>
        <begin position="334"/>
        <end position="362"/>
    </location>
</feature>
<keyword evidence="1 2" id="KW-0694">RNA-binding</keyword>
<dbReference type="InterPro" id="IPR011990">
    <property type="entry name" value="TPR-like_helical_dom_sf"/>
</dbReference>
<dbReference type="VEuPathDB" id="VectorBase:LDEU007014"/>
<dbReference type="GO" id="GO:0008270">
    <property type="term" value="F:zinc ion binding"/>
    <property type="evidence" value="ECO:0007669"/>
    <property type="project" value="UniProtKB-KW"/>
</dbReference>
<dbReference type="AlphaFoldDB" id="A0A443SBU2"/>
<dbReference type="InterPro" id="IPR035979">
    <property type="entry name" value="RBD_domain_sf"/>
</dbReference>
<dbReference type="Proteomes" id="UP000288716">
    <property type="component" value="Unassembled WGS sequence"/>
</dbReference>
<evidence type="ECO:0000259" key="5">
    <source>
        <dbReference type="PROSITE" id="PS50103"/>
    </source>
</evidence>
<dbReference type="InterPro" id="IPR012677">
    <property type="entry name" value="Nucleotide-bd_a/b_plait_sf"/>
</dbReference>
<evidence type="ECO:0000256" key="3">
    <source>
        <dbReference type="PROSITE-ProRule" id="PRU00723"/>
    </source>
</evidence>
<dbReference type="SUPFAM" id="SSF48452">
    <property type="entry name" value="TPR-like"/>
    <property type="match status" value="1"/>
</dbReference>
<dbReference type="Gene3D" id="1.25.40.10">
    <property type="entry name" value="Tetratricopeptide repeat domain"/>
    <property type="match status" value="1"/>
</dbReference>
<dbReference type="SMART" id="SM00360">
    <property type="entry name" value="RRM"/>
    <property type="match status" value="1"/>
</dbReference>
<protein>
    <submittedName>
        <fullName evidence="6">Tetratricopeptide repeat protein 31-like protein</fullName>
    </submittedName>
</protein>
<keyword evidence="7" id="KW-1185">Reference proteome</keyword>
<organism evidence="6 7">
    <name type="scientific">Leptotrombidium deliense</name>
    <dbReference type="NCBI Taxonomy" id="299467"/>
    <lineage>
        <taxon>Eukaryota</taxon>
        <taxon>Metazoa</taxon>
        <taxon>Ecdysozoa</taxon>
        <taxon>Arthropoda</taxon>
        <taxon>Chelicerata</taxon>
        <taxon>Arachnida</taxon>
        <taxon>Acari</taxon>
        <taxon>Acariformes</taxon>
        <taxon>Trombidiformes</taxon>
        <taxon>Prostigmata</taxon>
        <taxon>Anystina</taxon>
        <taxon>Parasitengona</taxon>
        <taxon>Trombiculoidea</taxon>
        <taxon>Trombiculidae</taxon>
        <taxon>Leptotrombidium</taxon>
    </lineage>
</organism>
<evidence type="ECO:0000256" key="2">
    <source>
        <dbReference type="PROSITE-ProRule" id="PRU00176"/>
    </source>
</evidence>
<sequence>VRKMAENAEDLKTLKDDSVLALRSLILFQAGNTRKALDYLNAAIALNDSDFRYFNNRCVVFQKLDCYESALKDVERALFLNPYSPKAHFLKGTTLVEIGAYFEAEKSFRNVLRLNAFHDDVSRELIRLKVLIAHQYGINATAALQVAAKFNDLRKMVKHFSKLASYKCIDQNHASKTDNKVTHVSEELNLKAETTEKSSNKIIANGIVDACRQLRCIQDCDYLEEPTNLMLSRAIHVSNLSSTVTKTQISKIFSKYGQILNITLMSFSRSKKEAIVDFDNVHSPVAAIAEFCHKPLFCSAELNIGNVPIKIRFTPSNEQKKKGILHQEQAYNIIKKMNECFLWRFSGNCSQRANCPLRHIRINNDIDYNYWIDRVEN</sequence>
<reference evidence="6 7" key="1">
    <citation type="journal article" date="2018" name="Gigascience">
        <title>Genomes of trombidid mites reveal novel predicted allergens and laterally-transferred genes associated with secondary metabolism.</title>
        <authorList>
            <person name="Dong X."/>
            <person name="Chaisiri K."/>
            <person name="Xia D."/>
            <person name="Armstrong S.D."/>
            <person name="Fang Y."/>
            <person name="Donnelly M.J."/>
            <person name="Kadowaki T."/>
            <person name="McGarry J.W."/>
            <person name="Darby A.C."/>
            <person name="Makepeace B.L."/>
        </authorList>
    </citation>
    <scope>NUCLEOTIDE SEQUENCE [LARGE SCALE GENOMIC DNA]</scope>
    <source>
        <strain evidence="6">UoL-UT</strain>
    </source>
</reference>
<dbReference type="PANTHER" id="PTHR47678:SF1">
    <property type="entry name" value="TETRATRICOPEPTIDE REPEAT PROTEIN 31"/>
    <property type="match status" value="1"/>
</dbReference>
<keyword evidence="3" id="KW-0479">Metal-binding</keyword>
<dbReference type="InterPro" id="IPR019734">
    <property type="entry name" value="TPR_rpt"/>
</dbReference>
<evidence type="ECO:0000313" key="7">
    <source>
        <dbReference type="Proteomes" id="UP000288716"/>
    </source>
</evidence>
<dbReference type="OrthoDB" id="245563at2759"/>
<accession>A0A443SBU2</accession>
<dbReference type="EMBL" id="NCKV01004145">
    <property type="protein sequence ID" value="RWS25026.1"/>
    <property type="molecule type" value="Genomic_DNA"/>
</dbReference>
<feature type="domain" description="RRM" evidence="4">
    <location>
        <begin position="233"/>
        <end position="316"/>
    </location>
</feature>
<dbReference type="CDD" id="cd00590">
    <property type="entry name" value="RRM_SF"/>
    <property type="match status" value="1"/>
</dbReference>
<dbReference type="GO" id="GO:0003723">
    <property type="term" value="F:RNA binding"/>
    <property type="evidence" value="ECO:0007669"/>
    <property type="project" value="UniProtKB-UniRule"/>
</dbReference>
<dbReference type="InterPro" id="IPR000504">
    <property type="entry name" value="RRM_dom"/>
</dbReference>
<keyword evidence="3" id="KW-0863">Zinc-finger</keyword>
<name>A0A443SBU2_9ACAR</name>
<evidence type="ECO:0000259" key="4">
    <source>
        <dbReference type="PROSITE" id="PS50102"/>
    </source>
</evidence>
<dbReference type="Pfam" id="PF00076">
    <property type="entry name" value="RRM_1"/>
    <property type="match status" value="1"/>
</dbReference>
<dbReference type="SUPFAM" id="SSF54928">
    <property type="entry name" value="RNA-binding domain, RBD"/>
    <property type="match status" value="1"/>
</dbReference>
<evidence type="ECO:0000313" key="6">
    <source>
        <dbReference type="EMBL" id="RWS25026.1"/>
    </source>
</evidence>
<gene>
    <name evidence="6" type="ORF">B4U80_13137</name>
</gene>
<dbReference type="STRING" id="299467.A0A443SBU2"/>
<proteinExistence type="predicted"/>
<feature type="non-terminal residue" evidence="6">
    <location>
        <position position="1"/>
    </location>
</feature>
<dbReference type="Gene3D" id="3.30.70.330">
    <property type="match status" value="1"/>
</dbReference>
<dbReference type="InterPro" id="IPR000571">
    <property type="entry name" value="Znf_CCCH"/>
</dbReference>
<dbReference type="PROSITE" id="PS50102">
    <property type="entry name" value="RRM"/>
    <property type="match status" value="1"/>
</dbReference>
<dbReference type="PROSITE" id="PS50103">
    <property type="entry name" value="ZF_C3H1"/>
    <property type="match status" value="1"/>
</dbReference>
<keyword evidence="3" id="KW-0862">Zinc</keyword>
<dbReference type="SMART" id="SM00028">
    <property type="entry name" value="TPR"/>
    <property type="match status" value="3"/>
</dbReference>
<comment type="caution">
    <text evidence="6">The sequence shown here is derived from an EMBL/GenBank/DDBJ whole genome shotgun (WGS) entry which is preliminary data.</text>
</comment>
<feature type="zinc finger region" description="C3H1-type" evidence="3">
    <location>
        <begin position="334"/>
        <end position="362"/>
    </location>
</feature>
<evidence type="ECO:0000256" key="1">
    <source>
        <dbReference type="ARBA" id="ARBA00022884"/>
    </source>
</evidence>
<dbReference type="PANTHER" id="PTHR47678">
    <property type="entry name" value="TETRATRICOPEPTIDE REPEAT PROTEIN 31"/>
    <property type="match status" value="1"/>
</dbReference>